<feature type="transmembrane region" description="Helical" evidence="6">
    <location>
        <begin position="233"/>
        <end position="251"/>
    </location>
</feature>
<dbReference type="PANTHER" id="PTHR42718">
    <property type="entry name" value="MAJOR FACILITATOR SUPERFAMILY MULTIDRUG TRANSPORTER MFSC"/>
    <property type="match status" value="1"/>
</dbReference>
<dbReference type="RefSeq" id="WP_075764593.1">
    <property type="nucleotide sequence ID" value="NZ_CP016076.1"/>
</dbReference>
<dbReference type="Gene3D" id="1.20.1720.10">
    <property type="entry name" value="Multidrug resistance protein D"/>
    <property type="match status" value="1"/>
</dbReference>
<comment type="subcellular location">
    <subcellularLocation>
        <location evidence="1">Cell membrane</location>
        <topology evidence="1">Multi-pass membrane protein</topology>
    </subcellularLocation>
</comment>
<feature type="transmembrane region" description="Helical" evidence="6">
    <location>
        <begin position="388"/>
        <end position="408"/>
    </location>
</feature>
<reference evidence="9" key="1">
    <citation type="submission" date="2016-06" db="EMBL/GenBank/DDBJ databases">
        <title>Complete genome sequence of Actinoalloteichus fjordicus DSM 46855 (=ADI127-17), type strain of the new species Actinoalloteichus fjordicus.</title>
        <authorList>
            <person name="Ruckert C."/>
            <person name="Nouioui I."/>
            <person name="Willmese J."/>
            <person name="van Wezel G."/>
            <person name="Klenk H.-P."/>
            <person name="Kalinowski J."/>
            <person name="Zotchev S.B."/>
        </authorList>
    </citation>
    <scope>NUCLEOTIDE SEQUENCE [LARGE SCALE GENOMIC DNA]</scope>
    <source>
        <strain evidence="9">ADI127-7</strain>
    </source>
</reference>
<dbReference type="PANTHER" id="PTHR42718:SF39">
    <property type="entry name" value="ACTINORHODIN TRANSPORTER-RELATED"/>
    <property type="match status" value="1"/>
</dbReference>
<dbReference type="Proteomes" id="UP000185511">
    <property type="component" value="Chromosome"/>
</dbReference>
<feature type="transmembrane region" description="Helical" evidence="6">
    <location>
        <begin position="420"/>
        <end position="441"/>
    </location>
</feature>
<evidence type="ECO:0000256" key="3">
    <source>
        <dbReference type="ARBA" id="ARBA00022989"/>
    </source>
</evidence>
<evidence type="ECO:0000313" key="9">
    <source>
        <dbReference type="Proteomes" id="UP000185511"/>
    </source>
</evidence>
<proteinExistence type="predicted"/>
<dbReference type="SUPFAM" id="SSF103473">
    <property type="entry name" value="MFS general substrate transporter"/>
    <property type="match status" value="1"/>
</dbReference>
<dbReference type="InterPro" id="IPR011701">
    <property type="entry name" value="MFS"/>
</dbReference>
<feature type="transmembrane region" description="Helical" evidence="6">
    <location>
        <begin position="163"/>
        <end position="187"/>
    </location>
</feature>
<sequence length="451" mass="46797">MTNPTPEQPRHSDGDAGAPDDGLADHHPESSVAPRGWTTLSVVLVGAFVALLDTTIVNVALPDIGQALSASEETLAWILSGYFLSFGLILIPAGRLGDRYGHRMMFVVGLSLFTLTSLACGLSSSPAQLVTLRVVQGLGAGLFFPVIAALIQIQFTGLARGKAFGLLSAVIGVSTAIGPLLGGLLVHGFGTSGWRWVFLVNVPIGLIAVPAALRLLPRPQGRPTTGLLRSADLVGLVLLVVTGVALLLPLVEGQQAGWLGWPLGSLAVAVVAAGVLWWWERRVERGDGTPILPPALLNRPAFAAGTLVSLTYFAAFTSVFFTLSILWQEGLGHEALSTGLILMPFAVGTLLGIGNGLFIAPNTGLVLSSVDPRQAGTASALLSTAQRLGSAVGVALVSSVLFGTLRIGELDRASAFLHSAQLALCVNIVLVLVSLGLVFMLPRRTAASALS</sequence>
<keyword evidence="4 6" id="KW-0472">Membrane</keyword>
<feature type="region of interest" description="Disordered" evidence="5">
    <location>
        <begin position="1"/>
        <end position="32"/>
    </location>
</feature>
<name>A0AAC9LDV3_9PSEU</name>
<feature type="transmembrane region" description="Helical" evidence="6">
    <location>
        <begin position="130"/>
        <end position="151"/>
    </location>
</feature>
<evidence type="ECO:0000256" key="1">
    <source>
        <dbReference type="ARBA" id="ARBA00004651"/>
    </source>
</evidence>
<feature type="transmembrane region" description="Helical" evidence="6">
    <location>
        <begin position="40"/>
        <end position="62"/>
    </location>
</feature>
<feature type="transmembrane region" description="Helical" evidence="6">
    <location>
        <begin position="105"/>
        <end position="124"/>
    </location>
</feature>
<evidence type="ECO:0000256" key="2">
    <source>
        <dbReference type="ARBA" id="ARBA00022692"/>
    </source>
</evidence>
<dbReference type="InterPro" id="IPR020846">
    <property type="entry name" value="MFS_dom"/>
</dbReference>
<dbReference type="GO" id="GO:0022857">
    <property type="term" value="F:transmembrane transporter activity"/>
    <property type="evidence" value="ECO:0007669"/>
    <property type="project" value="InterPro"/>
</dbReference>
<evidence type="ECO:0000256" key="6">
    <source>
        <dbReference type="SAM" id="Phobius"/>
    </source>
</evidence>
<evidence type="ECO:0000256" key="4">
    <source>
        <dbReference type="ARBA" id="ARBA00023136"/>
    </source>
</evidence>
<dbReference type="KEGG" id="acad:UA74_14990"/>
<evidence type="ECO:0000313" key="8">
    <source>
        <dbReference type="EMBL" id="APU15054.1"/>
    </source>
</evidence>
<feature type="transmembrane region" description="Helical" evidence="6">
    <location>
        <begin position="74"/>
        <end position="93"/>
    </location>
</feature>
<feature type="transmembrane region" description="Helical" evidence="6">
    <location>
        <begin position="300"/>
        <end position="327"/>
    </location>
</feature>
<dbReference type="CDD" id="cd17321">
    <property type="entry name" value="MFS_MMR_MDR_like"/>
    <property type="match status" value="1"/>
</dbReference>
<feature type="transmembrane region" description="Helical" evidence="6">
    <location>
        <begin position="339"/>
        <end position="367"/>
    </location>
</feature>
<dbReference type="GO" id="GO:0005886">
    <property type="term" value="C:plasma membrane"/>
    <property type="evidence" value="ECO:0007669"/>
    <property type="project" value="UniProtKB-SubCell"/>
</dbReference>
<accession>A0AAC9LDV3</accession>
<keyword evidence="3 6" id="KW-1133">Transmembrane helix</keyword>
<feature type="transmembrane region" description="Helical" evidence="6">
    <location>
        <begin position="257"/>
        <end position="279"/>
    </location>
</feature>
<gene>
    <name evidence="8" type="ORF">UA74_14990</name>
</gene>
<organism evidence="8 9">
    <name type="scientific">Actinoalloteichus fjordicus</name>
    <dbReference type="NCBI Taxonomy" id="1612552"/>
    <lineage>
        <taxon>Bacteria</taxon>
        <taxon>Bacillati</taxon>
        <taxon>Actinomycetota</taxon>
        <taxon>Actinomycetes</taxon>
        <taxon>Pseudonocardiales</taxon>
        <taxon>Pseudonocardiaceae</taxon>
        <taxon>Actinoalloteichus</taxon>
    </lineage>
</organism>
<evidence type="ECO:0000256" key="5">
    <source>
        <dbReference type="SAM" id="MobiDB-lite"/>
    </source>
</evidence>
<keyword evidence="9" id="KW-1185">Reference proteome</keyword>
<feature type="domain" description="Major facilitator superfamily (MFS) profile" evidence="7">
    <location>
        <begin position="39"/>
        <end position="446"/>
    </location>
</feature>
<dbReference type="EMBL" id="CP016076">
    <property type="protein sequence ID" value="APU15054.1"/>
    <property type="molecule type" value="Genomic_DNA"/>
</dbReference>
<keyword evidence="2 6" id="KW-0812">Transmembrane</keyword>
<dbReference type="InterPro" id="IPR036259">
    <property type="entry name" value="MFS_trans_sf"/>
</dbReference>
<dbReference type="Gene3D" id="1.20.1250.20">
    <property type="entry name" value="MFS general substrate transporter like domains"/>
    <property type="match status" value="1"/>
</dbReference>
<dbReference type="Pfam" id="PF07690">
    <property type="entry name" value="MFS_1"/>
    <property type="match status" value="1"/>
</dbReference>
<feature type="transmembrane region" description="Helical" evidence="6">
    <location>
        <begin position="193"/>
        <end position="213"/>
    </location>
</feature>
<dbReference type="AlphaFoldDB" id="A0AAC9LDV3"/>
<evidence type="ECO:0000259" key="7">
    <source>
        <dbReference type="PROSITE" id="PS50850"/>
    </source>
</evidence>
<dbReference type="PROSITE" id="PS50850">
    <property type="entry name" value="MFS"/>
    <property type="match status" value="1"/>
</dbReference>
<protein>
    <submittedName>
        <fullName evidence="8">Major Facilitator Superfamily transporter</fullName>
    </submittedName>
</protein>
<dbReference type="PRINTS" id="PR01036">
    <property type="entry name" value="TCRTETB"/>
</dbReference>